<dbReference type="AlphaFoldDB" id="A0A3E0WKF2"/>
<evidence type="ECO:0008006" key="3">
    <source>
        <dbReference type="Google" id="ProtNLM"/>
    </source>
</evidence>
<sequence length="183" mass="20537">MSGNERLKSKGLPSPLIGVLLLLGSLGLSAPAKAGFSSFYPLPWPELEYSHSYLQTSIWTTHFSPDPEHNNTQNLISLEVHNPDRWLAGVSWFKNSFDQPTWYFYVGHEFPLWRSEQDLEVRAKLSAGFIRGYKGEYQNKIPFNDFGVAPAALPSIGVRWRAVEADVIVFGVAGMMVTAGMRF</sequence>
<proteinExistence type="predicted"/>
<dbReference type="OrthoDB" id="8561992at2"/>
<evidence type="ECO:0000313" key="2">
    <source>
        <dbReference type="Proteomes" id="UP000256763"/>
    </source>
</evidence>
<comment type="caution">
    <text evidence="1">The sequence shown here is derived from an EMBL/GenBank/DDBJ whole genome shotgun (WGS) entry which is preliminary data.</text>
</comment>
<dbReference type="EMBL" id="NFZW01000028">
    <property type="protein sequence ID" value="RFA32567.1"/>
    <property type="molecule type" value="Genomic_DNA"/>
</dbReference>
<organism evidence="1 2">
    <name type="scientific">Alkalilimnicola ehrlichii</name>
    <dbReference type="NCBI Taxonomy" id="351052"/>
    <lineage>
        <taxon>Bacteria</taxon>
        <taxon>Pseudomonadati</taxon>
        <taxon>Pseudomonadota</taxon>
        <taxon>Gammaproteobacteria</taxon>
        <taxon>Chromatiales</taxon>
        <taxon>Ectothiorhodospiraceae</taxon>
        <taxon>Alkalilimnicola</taxon>
    </lineage>
</organism>
<reference evidence="2" key="1">
    <citation type="submission" date="2017-05" db="EMBL/GenBank/DDBJ databases">
        <authorList>
            <person name="Sharma S."/>
            <person name="Sidhu C."/>
            <person name="Pinnaka A.K."/>
        </authorList>
    </citation>
    <scope>NUCLEOTIDE SEQUENCE [LARGE SCALE GENOMIC DNA]</scope>
    <source>
        <strain evidence="2">AK93</strain>
    </source>
</reference>
<dbReference type="Proteomes" id="UP000256763">
    <property type="component" value="Unassembled WGS sequence"/>
</dbReference>
<gene>
    <name evidence="1" type="ORF">CAL65_19465</name>
</gene>
<accession>A0A3E0WKF2</accession>
<evidence type="ECO:0000313" key="1">
    <source>
        <dbReference type="EMBL" id="RFA32567.1"/>
    </source>
</evidence>
<keyword evidence="2" id="KW-1185">Reference proteome</keyword>
<name>A0A3E0WKF2_9GAMM</name>
<protein>
    <recommendedName>
        <fullName evidence="3">Sn-glycerol-3-phosphate transporter</fullName>
    </recommendedName>
</protein>